<evidence type="ECO:0000259" key="8">
    <source>
        <dbReference type="PROSITE" id="PS50113"/>
    </source>
</evidence>
<sequence>MGANALGVATRLHEIASRSGLAIAPLLRRIAPSTLKLEYVTPALVAGILLALVPAALSALRADRDAAIEDGLVQSELTLALLAQEIARAAGSGPAETAHFQAAARRLPAGALSAGRLFLTDDAGRVVAAVPSGAAMPAHIGDLLDEEQPLAILADQAGAMRIRLQDGTDALAALRNVRGGQVAIVKPVAELAAAREPGLPPSAAAAAFILAFAALGGACLAHARGARVARAACSRMQRRVDTSLARGRCGLWDWDISRGRIYWSSSLYGLLGYQRRDEYLSFGEVNGMIHPDDGNLFELAKRIASAGVRHLDHDFRMRTAEGGWLWLRARAEVVTDPEDGGRHLVGIAVDISDERGFVERSAKADMRLRDAIEAISEAFVLWDSENRLVLCNSKFRKFHDLSPEAVVPGATYAEIIAAGRPPRITSHVTHECTDGAGARTLEVQLSDGRWLQINERRTKDGGYVSVGTDITALKRHEEKLRESERRLLGTVSDLKRSRETLQLQAQQLADLAERYHEQKAQAETANRAKTDFLAKVSHELRTPLNAVIGFAEVMQREMFGPLGDERYRDYAGHIRGSGLDLLAVINDILHISRIEAGHVTLATGPLDVGEAVRDAIAAVEEPARQKGVTIDCAVRGQGFVQADERALHDVLTQILQNSVKFAPEGAGTIRVRVARAGRVMNFFIEDDGPGIPREFMPRLGRPFEQVEPEFNRAQRGTGLGLAIAKALTRMHRGGLRIRSQVGVGTIVLVSIPLSEAEAADRPFRPAALPFLQAAE</sequence>
<dbReference type="AlphaFoldDB" id="A0A849IBN6"/>
<dbReference type="SMART" id="SM00388">
    <property type="entry name" value="HisKA"/>
    <property type="match status" value="1"/>
</dbReference>
<feature type="domain" description="PAC" evidence="8">
    <location>
        <begin position="311"/>
        <end position="363"/>
    </location>
</feature>
<dbReference type="GO" id="GO:0000155">
    <property type="term" value="F:phosphorelay sensor kinase activity"/>
    <property type="evidence" value="ECO:0007669"/>
    <property type="project" value="InterPro"/>
</dbReference>
<keyword evidence="4" id="KW-0808">Transferase</keyword>
<dbReference type="SMART" id="SM00387">
    <property type="entry name" value="HATPase_c"/>
    <property type="match status" value="1"/>
</dbReference>
<dbReference type="InterPro" id="IPR003594">
    <property type="entry name" value="HATPase_dom"/>
</dbReference>
<keyword evidence="6" id="KW-0175">Coiled coil</keyword>
<dbReference type="InterPro" id="IPR036890">
    <property type="entry name" value="HATPase_C_sf"/>
</dbReference>
<reference evidence="9 10" key="1">
    <citation type="submission" date="2020-04" db="EMBL/GenBank/DDBJ databases">
        <title>Enterovirga sp. isolate from soil.</title>
        <authorList>
            <person name="Chea S."/>
            <person name="Kim D.-U."/>
        </authorList>
    </citation>
    <scope>NUCLEOTIDE SEQUENCE [LARGE SCALE GENOMIC DNA]</scope>
    <source>
        <strain evidence="9 10">DB1703</strain>
    </source>
</reference>
<dbReference type="InterPro" id="IPR036097">
    <property type="entry name" value="HisK_dim/P_sf"/>
</dbReference>
<evidence type="ECO:0000256" key="5">
    <source>
        <dbReference type="ARBA" id="ARBA00022777"/>
    </source>
</evidence>
<dbReference type="Proteomes" id="UP000564885">
    <property type="component" value="Unassembled WGS sequence"/>
</dbReference>
<dbReference type="Pfam" id="PF08447">
    <property type="entry name" value="PAS_3"/>
    <property type="match status" value="1"/>
</dbReference>
<dbReference type="EMBL" id="JABEPP010000003">
    <property type="protein sequence ID" value="NNM73387.1"/>
    <property type="molecule type" value="Genomic_DNA"/>
</dbReference>
<evidence type="ECO:0000256" key="1">
    <source>
        <dbReference type="ARBA" id="ARBA00000085"/>
    </source>
</evidence>
<dbReference type="Gene3D" id="1.10.287.130">
    <property type="match status" value="1"/>
</dbReference>
<dbReference type="SMART" id="SM00086">
    <property type="entry name" value="PAC"/>
    <property type="match status" value="1"/>
</dbReference>
<dbReference type="InterPro" id="IPR005467">
    <property type="entry name" value="His_kinase_dom"/>
</dbReference>
<keyword evidence="10" id="KW-1185">Reference proteome</keyword>
<gene>
    <name evidence="9" type="ORF">HJG44_13440</name>
</gene>
<dbReference type="PANTHER" id="PTHR43047">
    <property type="entry name" value="TWO-COMPONENT HISTIDINE PROTEIN KINASE"/>
    <property type="match status" value="1"/>
</dbReference>
<dbReference type="SUPFAM" id="SSF47384">
    <property type="entry name" value="Homodimeric domain of signal transducing histidine kinase"/>
    <property type="match status" value="1"/>
</dbReference>
<keyword evidence="5" id="KW-0418">Kinase</keyword>
<evidence type="ECO:0000256" key="3">
    <source>
        <dbReference type="ARBA" id="ARBA00022553"/>
    </source>
</evidence>
<dbReference type="InterPro" id="IPR000014">
    <property type="entry name" value="PAS"/>
</dbReference>
<comment type="caution">
    <text evidence="9">The sequence shown here is derived from an EMBL/GenBank/DDBJ whole genome shotgun (WGS) entry which is preliminary data.</text>
</comment>
<protein>
    <recommendedName>
        <fullName evidence="2">histidine kinase</fullName>
        <ecNumber evidence="2">2.7.13.3</ecNumber>
    </recommendedName>
</protein>
<dbReference type="GO" id="GO:0005886">
    <property type="term" value="C:plasma membrane"/>
    <property type="evidence" value="ECO:0007669"/>
    <property type="project" value="TreeGrafter"/>
</dbReference>
<dbReference type="Pfam" id="PF00512">
    <property type="entry name" value="HisKA"/>
    <property type="match status" value="1"/>
</dbReference>
<dbReference type="InterPro" id="IPR003661">
    <property type="entry name" value="HisK_dim/P_dom"/>
</dbReference>
<dbReference type="PROSITE" id="PS50109">
    <property type="entry name" value="HIS_KIN"/>
    <property type="match status" value="1"/>
</dbReference>
<evidence type="ECO:0000256" key="4">
    <source>
        <dbReference type="ARBA" id="ARBA00022679"/>
    </source>
</evidence>
<evidence type="ECO:0000256" key="2">
    <source>
        <dbReference type="ARBA" id="ARBA00012438"/>
    </source>
</evidence>
<dbReference type="PRINTS" id="PR00344">
    <property type="entry name" value="BCTRLSENSOR"/>
</dbReference>
<keyword evidence="3" id="KW-0597">Phosphoprotein</keyword>
<dbReference type="Pfam" id="PF02518">
    <property type="entry name" value="HATPase_c"/>
    <property type="match status" value="1"/>
</dbReference>
<dbReference type="EC" id="2.7.13.3" evidence="2"/>
<dbReference type="InterPro" id="IPR001610">
    <property type="entry name" value="PAC"/>
</dbReference>
<dbReference type="InterPro" id="IPR004358">
    <property type="entry name" value="Sig_transdc_His_kin-like_C"/>
</dbReference>
<evidence type="ECO:0000259" key="7">
    <source>
        <dbReference type="PROSITE" id="PS50109"/>
    </source>
</evidence>
<accession>A0A849IBN6</accession>
<dbReference type="SUPFAM" id="SSF55874">
    <property type="entry name" value="ATPase domain of HSP90 chaperone/DNA topoisomerase II/histidine kinase"/>
    <property type="match status" value="1"/>
</dbReference>
<organism evidence="9 10">
    <name type="scientific">Enterovirga aerilata</name>
    <dbReference type="NCBI Taxonomy" id="2730920"/>
    <lineage>
        <taxon>Bacteria</taxon>
        <taxon>Pseudomonadati</taxon>
        <taxon>Pseudomonadota</taxon>
        <taxon>Alphaproteobacteria</taxon>
        <taxon>Hyphomicrobiales</taxon>
        <taxon>Methylobacteriaceae</taxon>
        <taxon>Enterovirga</taxon>
    </lineage>
</organism>
<dbReference type="PANTHER" id="PTHR43047:SF72">
    <property type="entry name" value="OSMOSENSING HISTIDINE PROTEIN KINASE SLN1"/>
    <property type="match status" value="1"/>
</dbReference>
<evidence type="ECO:0000313" key="10">
    <source>
        <dbReference type="Proteomes" id="UP000564885"/>
    </source>
</evidence>
<evidence type="ECO:0000313" key="9">
    <source>
        <dbReference type="EMBL" id="NNM73387.1"/>
    </source>
</evidence>
<name>A0A849IBN6_9HYPH</name>
<feature type="domain" description="Histidine kinase" evidence="7">
    <location>
        <begin position="535"/>
        <end position="755"/>
    </location>
</feature>
<dbReference type="Pfam" id="PF12860">
    <property type="entry name" value="PAS_7"/>
    <property type="match status" value="1"/>
</dbReference>
<dbReference type="SUPFAM" id="SSF55785">
    <property type="entry name" value="PYP-like sensor domain (PAS domain)"/>
    <property type="match status" value="2"/>
</dbReference>
<comment type="catalytic activity">
    <reaction evidence="1">
        <text>ATP + protein L-histidine = ADP + protein N-phospho-L-histidine.</text>
        <dbReference type="EC" id="2.7.13.3"/>
    </reaction>
</comment>
<proteinExistence type="predicted"/>
<dbReference type="InterPro" id="IPR013655">
    <property type="entry name" value="PAS_fold_3"/>
</dbReference>
<dbReference type="GO" id="GO:0009927">
    <property type="term" value="F:histidine phosphotransfer kinase activity"/>
    <property type="evidence" value="ECO:0007669"/>
    <property type="project" value="TreeGrafter"/>
</dbReference>
<dbReference type="Gene3D" id="3.30.450.20">
    <property type="entry name" value="PAS domain"/>
    <property type="match status" value="2"/>
</dbReference>
<dbReference type="Gene3D" id="3.30.565.10">
    <property type="entry name" value="Histidine kinase-like ATPase, C-terminal domain"/>
    <property type="match status" value="1"/>
</dbReference>
<dbReference type="InterPro" id="IPR035965">
    <property type="entry name" value="PAS-like_dom_sf"/>
</dbReference>
<feature type="coiled-coil region" evidence="6">
    <location>
        <begin position="491"/>
        <end position="528"/>
    </location>
</feature>
<evidence type="ECO:0000256" key="6">
    <source>
        <dbReference type="SAM" id="Coils"/>
    </source>
</evidence>
<dbReference type="InterPro" id="IPR000700">
    <property type="entry name" value="PAS-assoc_C"/>
</dbReference>
<dbReference type="PROSITE" id="PS50113">
    <property type="entry name" value="PAC"/>
    <property type="match status" value="1"/>
</dbReference>
<dbReference type="CDD" id="cd00082">
    <property type="entry name" value="HisKA"/>
    <property type="match status" value="1"/>
</dbReference>
<dbReference type="CDD" id="cd00130">
    <property type="entry name" value="PAS"/>
    <property type="match status" value="1"/>
</dbReference>